<dbReference type="Proteomes" id="UP000675284">
    <property type="component" value="Unassembled WGS sequence"/>
</dbReference>
<dbReference type="InterPro" id="IPR025428">
    <property type="entry name" value="Spore_YhaL"/>
</dbReference>
<keyword evidence="1" id="KW-0812">Transmembrane</keyword>
<dbReference type="EMBL" id="JAGSOT010000042">
    <property type="protein sequence ID" value="MBR7797069.1"/>
    <property type="molecule type" value="Genomic_DNA"/>
</dbReference>
<dbReference type="RefSeq" id="WP_166530600.1">
    <property type="nucleotide sequence ID" value="NZ_JAGSOT010000042.1"/>
</dbReference>
<evidence type="ECO:0000313" key="2">
    <source>
        <dbReference type="EMBL" id="MBR7797069.1"/>
    </source>
</evidence>
<feature type="transmembrane region" description="Helical" evidence="1">
    <location>
        <begin position="6"/>
        <end position="24"/>
    </location>
</feature>
<reference evidence="2" key="1">
    <citation type="submission" date="2021-04" db="EMBL/GenBank/DDBJ databases">
        <title>Isolation and polyphasic classification of algal microorganism.</title>
        <authorList>
            <person name="Wang S."/>
        </authorList>
    </citation>
    <scope>NUCLEOTIDE SEQUENCE</scope>
    <source>
        <strain evidence="2">720a</strain>
    </source>
</reference>
<gene>
    <name evidence="2" type="ORF">KCX74_13585</name>
</gene>
<accession>A0A941DXT2</accession>
<dbReference type="Pfam" id="PF14147">
    <property type="entry name" value="Spore_YhaL"/>
    <property type="match status" value="1"/>
</dbReference>
<protein>
    <submittedName>
        <fullName evidence="2">Sporulation YhaL family protein</fullName>
    </submittedName>
</protein>
<dbReference type="AlphaFoldDB" id="A0A941DXT2"/>
<keyword evidence="3" id="KW-1185">Reference proteome</keyword>
<evidence type="ECO:0000256" key="1">
    <source>
        <dbReference type="SAM" id="Phobius"/>
    </source>
</evidence>
<evidence type="ECO:0000313" key="3">
    <source>
        <dbReference type="Proteomes" id="UP000675284"/>
    </source>
</evidence>
<organism evidence="2 3">
    <name type="scientific">Virgibacillus salarius</name>
    <dbReference type="NCBI Taxonomy" id="447199"/>
    <lineage>
        <taxon>Bacteria</taxon>
        <taxon>Bacillati</taxon>
        <taxon>Bacillota</taxon>
        <taxon>Bacilli</taxon>
        <taxon>Bacillales</taxon>
        <taxon>Bacillaceae</taxon>
        <taxon>Virgibacillus</taxon>
    </lineage>
</organism>
<sequence length="66" mass="8132">MILGVPWWVFVMIIFIFLSGFMAFRAMHAEKKLEYQFIEKEGKVYMDRLRAERERKQRQEQEKETS</sequence>
<name>A0A941DXT2_9BACI</name>
<comment type="caution">
    <text evidence="2">The sequence shown here is derived from an EMBL/GenBank/DDBJ whole genome shotgun (WGS) entry which is preliminary data.</text>
</comment>
<keyword evidence="1" id="KW-0472">Membrane</keyword>
<keyword evidence="1" id="KW-1133">Transmembrane helix</keyword>
<proteinExistence type="predicted"/>